<dbReference type="PANTHER" id="PTHR30349:SF64">
    <property type="entry name" value="PROPHAGE INTEGRASE INTD-RELATED"/>
    <property type="match status" value="1"/>
</dbReference>
<keyword evidence="2 4" id="KW-0238">DNA-binding</keyword>
<dbReference type="PROSITE" id="PS51900">
    <property type="entry name" value="CB"/>
    <property type="match status" value="1"/>
</dbReference>
<dbReference type="Gene3D" id="1.10.150.130">
    <property type="match status" value="1"/>
</dbReference>
<dbReference type="InterPro" id="IPR010998">
    <property type="entry name" value="Integrase_recombinase_N"/>
</dbReference>
<evidence type="ECO:0000256" key="3">
    <source>
        <dbReference type="ARBA" id="ARBA00023172"/>
    </source>
</evidence>
<proteinExistence type="predicted"/>
<name>A0A1S7DQI9_RIEAN</name>
<dbReference type="AlphaFoldDB" id="A0A1S7DQI9"/>
<sequence length="390" mass="46085">MIKPSQFDSVRQVIKGDTIAKKKMSKITAHIDAIFEKYDYEKNRYPTPNELKEEFKSIFNKNTLEKKDTLLDIFDLFIEHASTLKQWSEGTRKSYISIKNHWAQYMPNRKINELSEKDLMGFVQYFQEGPINHRTKKKGKPHRNTTVEKNISDFKTMLLWASDKKYYSGDLHDTFKPIFKGTSGDLKEIIYLEWEELMKLFYYDFGNDRLNKVRDVFCFCCFTGVRFSDVKKIRREDIRDNYMLVTTEKTIDPLRIDLNDYALNILGNYNNDENPLPIISQDKTNKYIKEIGEILEFNTPITEVYFVGEKRHTKTHIKKEVLSTHAGRRTFVVNALKMNIPTIVIRSWTGHKDERAMKPYIKIVDELKSAEMNKFNQSFVPRNTPKKNDT</sequence>
<gene>
    <name evidence="6" type="ORF">AB406_0430</name>
</gene>
<protein>
    <recommendedName>
        <fullName evidence="5">Core-binding (CB) domain-containing protein</fullName>
    </recommendedName>
</protein>
<dbReference type="Gene3D" id="1.10.443.10">
    <property type="entry name" value="Intergrase catalytic core"/>
    <property type="match status" value="1"/>
</dbReference>
<evidence type="ECO:0000256" key="4">
    <source>
        <dbReference type="PROSITE-ProRule" id="PRU01248"/>
    </source>
</evidence>
<evidence type="ECO:0000259" key="5">
    <source>
        <dbReference type="PROSITE" id="PS51900"/>
    </source>
</evidence>
<accession>A0A1S7DQI9</accession>
<dbReference type="InterPro" id="IPR013762">
    <property type="entry name" value="Integrase-like_cat_sf"/>
</dbReference>
<dbReference type="InterPro" id="IPR011010">
    <property type="entry name" value="DNA_brk_join_enz"/>
</dbReference>
<dbReference type="GO" id="GO:0003677">
    <property type="term" value="F:DNA binding"/>
    <property type="evidence" value="ECO:0007669"/>
    <property type="project" value="UniProtKB-UniRule"/>
</dbReference>
<dbReference type="EMBL" id="CP011859">
    <property type="protein sequence ID" value="AQY21388.1"/>
    <property type="molecule type" value="Genomic_DNA"/>
</dbReference>
<dbReference type="SUPFAM" id="SSF56349">
    <property type="entry name" value="DNA breaking-rejoining enzymes"/>
    <property type="match status" value="1"/>
</dbReference>
<dbReference type="Pfam" id="PF13102">
    <property type="entry name" value="Phage_int_SAM_5"/>
    <property type="match status" value="1"/>
</dbReference>
<dbReference type="CDD" id="cd01185">
    <property type="entry name" value="INTN1_C_like"/>
    <property type="match status" value="1"/>
</dbReference>
<evidence type="ECO:0000256" key="1">
    <source>
        <dbReference type="ARBA" id="ARBA00022908"/>
    </source>
</evidence>
<dbReference type="PANTHER" id="PTHR30349">
    <property type="entry name" value="PHAGE INTEGRASE-RELATED"/>
    <property type="match status" value="1"/>
</dbReference>
<dbReference type="GO" id="GO:0006310">
    <property type="term" value="P:DNA recombination"/>
    <property type="evidence" value="ECO:0007669"/>
    <property type="project" value="UniProtKB-KW"/>
</dbReference>
<evidence type="ECO:0000256" key="2">
    <source>
        <dbReference type="ARBA" id="ARBA00023125"/>
    </source>
</evidence>
<evidence type="ECO:0000313" key="7">
    <source>
        <dbReference type="Proteomes" id="UP000189883"/>
    </source>
</evidence>
<dbReference type="Proteomes" id="UP000189883">
    <property type="component" value="Chromosome"/>
</dbReference>
<evidence type="ECO:0000313" key="6">
    <source>
        <dbReference type="EMBL" id="AQY21388.1"/>
    </source>
</evidence>
<dbReference type="InterPro" id="IPR044068">
    <property type="entry name" value="CB"/>
</dbReference>
<dbReference type="InterPro" id="IPR025269">
    <property type="entry name" value="SAM-like_dom"/>
</dbReference>
<dbReference type="GO" id="GO:0015074">
    <property type="term" value="P:DNA integration"/>
    <property type="evidence" value="ECO:0007669"/>
    <property type="project" value="UniProtKB-KW"/>
</dbReference>
<dbReference type="InterPro" id="IPR050090">
    <property type="entry name" value="Tyrosine_recombinase_XerCD"/>
</dbReference>
<keyword evidence="3" id="KW-0233">DNA recombination</keyword>
<organism evidence="6 7">
    <name type="scientific">Riemerella anatipestifer</name>
    <name type="common">Moraxella anatipestifer</name>
    <dbReference type="NCBI Taxonomy" id="34085"/>
    <lineage>
        <taxon>Bacteria</taxon>
        <taxon>Pseudomonadati</taxon>
        <taxon>Bacteroidota</taxon>
        <taxon>Flavobacteriia</taxon>
        <taxon>Flavobacteriales</taxon>
        <taxon>Weeksellaceae</taxon>
        <taxon>Riemerella</taxon>
    </lineage>
</organism>
<feature type="domain" description="Core-binding (CB)" evidence="5">
    <location>
        <begin position="68"/>
        <end position="162"/>
    </location>
</feature>
<reference evidence="6 7" key="1">
    <citation type="submission" date="2015-06" db="EMBL/GenBank/DDBJ databases">
        <title>R. anatipestifer strain HXb2 is the most virulent strain so far, and the genome sequence would help us uncover the pathogenesis.</title>
        <authorList>
            <person name="Hu Q."/>
            <person name="Qi J."/>
            <person name="Bo H."/>
            <person name="Liu G."/>
            <person name="Tao M."/>
            <person name="Ding Y."/>
            <person name="Xue Y."/>
        </authorList>
    </citation>
    <scope>NUCLEOTIDE SEQUENCE [LARGE SCALE GENOMIC DNA]</scope>
    <source>
        <strain evidence="6 7">HXb2</strain>
    </source>
</reference>
<keyword evidence="1" id="KW-0229">DNA integration</keyword>